<keyword evidence="3" id="KW-1185">Reference proteome</keyword>
<evidence type="ECO:0000256" key="1">
    <source>
        <dbReference type="SAM" id="MobiDB-lite"/>
    </source>
</evidence>
<reference evidence="2" key="2">
    <citation type="journal article" date="2020" name="Nat. Commun.">
        <title>Large-scale genome sequencing of mycorrhizal fungi provides insights into the early evolution of symbiotic traits.</title>
        <authorList>
            <person name="Miyauchi S."/>
            <person name="Kiss E."/>
            <person name="Kuo A."/>
            <person name="Drula E."/>
            <person name="Kohler A."/>
            <person name="Sanchez-Garcia M."/>
            <person name="Morin E."/>
            <person name="Andreopoulos B."/>
            <person name="Barry K.W."/>
            <person name="Bonito G."/>
            <person name="Buee M."/>
            <person name="Carver A."/>
            <person name="Chen C."/>
            <person name="Cichocki N."/>
            <person name="Clum A."/>
            <person name="Culley D."/>
            <person name="Crous P.W."/>
            <person name="Fauchery L."/>
            <person name="Girlanda M."/>
            <person name="Hayes R.D."/>
            <person name="Keri Z."/>
            <person name="LaButti K."/>
            <person name="Lipzen A."/>
            <person name="Lombard V."/>
            <person name="Magnuson J."/>
            <person name="Maillard F."/>
            <person name="Murat C."/>
            <person name="Nolan M."/>
            <person name="Ohm R.A."/>
            <person name="Pangilinan J."/>
            <person name="Pereira M.F."/>
            <person name="Perotto S."/>
            <person name="Peter M."/>
            <person name="Pfister S."/>
            <person name="Riley R."/>
            <person name="Sitrit Y."/>
            <person name="Stielow J.B."/>
            <person name="Szollosi G."/>
            <person name="Zifcakova L."/>
            <person name="Stursova M."/>
            <person name="Spatafora J.W."/>
            <person name="Tedersoo L."/>
            <person name="Vaario L.M."/>
            <person name="Yamada A."/>
            <person name="Yan M."/>
            <person name="Wang P."/>
            <person name="Xu J."/>
            <person name="Bruns T."/>
            <person name="Baldrian P."/>
            <person name="Vilgalys R."/>
            <person name="Dunand C."/>
            <person name="Henrissat B."/>
            <person name="Grigoriev I.V."/>
            <person name="Hibbett D."/>
            <person name="Nagy L.G."/>
            <person name="Martin F.M."/>
        </authorList>
    </citation>
    <scope>NUCLEOTIDE SEQUENCE</scope>
    <source>
        <strain evidence="2">BED1</strain>
    </source>
</reference>
<organism evidence="2 3">
    <name type="scientific">Boletus edulis BED1</name>
    <dbReference type="NCBI Taxonomy" id="1328754"/>
    <lineage>
        <taxon>Eukaryota</taxon>
        <taxon>Fungi</taxon>
        <taxon>Dikarya</taxon>
        <taxon>Basidiomycota</taxon>
        <taxon>Agaricomycotina</taxon>
        <taxon>Agaricomycetes</taxon>
        <taxon>Agaricomycetidae</taxon>
        <taxon>Boletales</taxon>
        <taxon>Boletineae</taxon>
        <taxon>Boletaceae</taxon>
        <taxon>Boletoideae</taxon>
        <taxon>Boletus</taxon>
    </lineage>
</organism>
<feature type="region of interest" description="Disordered" evidence="1">
    <location>
        <begin position="32"/>
        <end position="62"/>
    </location>
</feature>
<evidence type="ECO:0000313" key="3">
    <source>
        <dbReference type="Proteomes" id="UP001194468"/>
    </source>
</evidence>
<name>A0AAD4BTX9_BOLED</name>
<reference evidence="2" key="1">
    <citation type="submission" date="2019-10" db="EMBL/GenBank/DDBJ databases">
        <authorList>
            <consortium name="DOE Joint Genome Institute"/>
            <person name="Kuo A."/>
            <person name="Miyauchi S."/>
            <person name="Kiss E."/>
            <person name="Drula E."/>
            <person name="Kohler A."/>
            <person name="Sanchez-Garcia M."/>
            <person name="Andreopoulos B."/>
            <person name="Barry K.W."/>
            <person name="Bonito G."/>
            <person name="Buee M."/>
            <person name="Carver A."/>
            <person name="Chen C."/>
            <person name="Cichocki N."/>
            <person name="Clum A."/>
            <person name="Culley D."/>
            <person name="Crous P.W."/>
            <person name="Fauchery L."/>
            <person name="Girlanda M."/>
            <person name="Hayes R."/>
            <person name="Keri Z."/>
            <person name="LaButti K."/>
            <person name="Lipzen A."/>
            <person name="Lombard V."/>
            <person name="Magnuson J."/>
            <person name="Maillard F."/>
            <person name="Morin E."/>
            <person name="Murat C."/>
            <person name="Nolan M."/>
            <person name="Ohm R."/>
            <person name="Pangilinan J."/>
            <person name="Pereira M."/>
            <person name="Perotto S."/>
            <person name="Peter M."/>
            <person name="Riley R."/>
            <person name="Sitrit Y."/>
            <person name="Stielow B."/>
            <person name="Szollosi G."/>
            <person name="Zifcakova L."/>
            <person name="Stursova M."/>
            <person name="Spatafora J.W."/>
            <person name="Tedersoo L."/>
            <person name="Vaario L.-M."/>
            <person name="Yamada A."/>
            <person name="Yan M."/>
            <person name="Wang P."/>
            <person name="Xu J."/>
            <person name="Bruns T."/>
            <person name="Baldrian P."/>
            <person name="Vilgalys R."/>
            <person name="Henrissat B."/>
            <person name="Grigoriev I.V."/>
            <person name="Hibbett D."/>
            <person name="Nagy L.G."/>
            <person name="Martin F.M."/>
        </authorList>
    </citation>
    <scope>NUCLEOTIDE SEQUENCE</scope>
    <source>
        <strain evidence="2">BED1</strain>
    </source>
</reference>
<feature type="non-terminal residue" evidence="2">
    <location>
        <position position="1"/>
    </location>
</feature>
<accession>A0AAD4BTX9</accession>
<gene>
    <name evidence="2" type="ORF">L210DRAFT_3541061</name>
</gene>
<comment type="caution">
    <text evidence="2">The sequence shown here is derived from an EMBL/GenBank/DDBJ whole genome shotgun (WGS) entry which is preliminary data.</text>
</comment>
<evidence type="ECO:0000313" key="2">
    <source>
        <dbReference type="EMBL" id="KAF8439915.1"/>
    </source>
</evidence>
<dbReference type="AlphaFoldDB" id="A0AAD4BTX9"/>
<dbReference type="Proteomes" id="UP001194468">
    <property type="component" value="Unassembled WGS sequence"/>
</dbReference>
<protein>
    <submittedName>
        <fullName evidence="2">Uncharacterized protein</fullName>
    </submittedName>
</protein>
<proteinExistence type="predicted"/>
<sequence length="62" mass="6595">TVLGKTDGVKVGTPASQRDCSSIGLLATGKEWGSNPACNVGRPAQRGKGTNERRPQQRRRCS</sequence>
<dbReference type="EMBL" id="WHUW01000013">
    <property type="protein sequence ID" value="KAF8439915.1"/>
    <property type="molecule type" value="Genomic_DNA"/>
</dbReference>